<dbReference type="GO" id="GO:0055085">
    <property type="term" value="P:transmembrane transport"/>
    <property type="evidence" value="ECO:0007669"/>
    <property type="project" value="InterPro"/>
</dbReference>
<feature type="transmembrane region" description="Helical" evidence="5">
    <location>
        <begin position="211"/>
        <end position="236"/>
    </location>
</feature>
<dbReference type="PANTHER" id="PTHR43879">
    <property type="entry name" value="ABC TRANSPORTER PERMEASE PROTEIN"/>
    <property type="match status" value="1"/>
</dbReference>
<evidence type="ECO:0000313" key="7">
    <source>
        <dbReference type="EMBL" id="HDP14258.1"/>
    </source>
</evidence>
<evidence type="ECO:0000256" key="2">
    <source>
        <dbReference type="ARBA" id="ARBA00022692"/>
    </source>
</evidence>
<comment type="similarity">
    <text evidence="5">Belongs to the binding-protein-dependent transport system permease family.</text>
</comment>
<dbReference type="InterPro" id="IPR000515">
    <property type="entry name" value="MetI-like"/>
</dbReference>
<reference evidence="7" key="1">
    <citation type="journal article" date="2020" name="mSystems">
        <title>Genome- and Community-Level Interaction Insights into Carbon Utilization and Element Cycling Functions of Hydrothermarchaeota in Hydrothermal Sediment.</title>
        <authorList>
            <person name="Zhou Z."/>
            <person name="Liu Y."/>
            <person name="Xu W."/>
            <person name="Pan J."/>
            <person name="Luo Z.H."/>
            <person name="Li M."/>
        </authorList>
    </citation>
    <scope>NUCLEOTIDE SEQUENCE [LARGE SCALE GENOMIC DNA]</scope>
    <source>
        <strain evidence="7">SpSt-116</strain>
    </source>
</reference>
<dbReference type="GO" id="GO:0005886">
    <property type="term" value="C:plasma membrane"/>
    <property type="evidence" value="ECO:0007669"/>
    <property type="project" value="UniProtKB-SubCell"/>
</dbReference>
<feature type="transmembrane region" description="Helical" evidence="5">
    <location>
        <begin position="128"/>
        <end position="149"/>
    </location>
</feature>
<dbReference type="Pfam" id="PF00528">
    <property type="entry name" value="BPD_transp_1"/>
    <property type="match status" value="1"/>
</dbReference>
<dbReference type="PROSITE" id="PS50928">
    <property type="entry name" value="ABC_TM1"/>
    <property type="match status" value="1"/>
</dbReference>
<keyword evidence="4 5" id="KW-0472">Membrane</keyword>
<name>A0A7C1CES1_9CREN</name>
<dbReference type="AlphaFoldDB" id="A0A7C1CES1"/>
<feature type="transmembrane region" description="Helical" evidence="5">
    <location>
        <begin position="35"/>
        <end position="55"/>
    </location>
</feature>
<evidence type="ECO:0000256" key="1">
    <source>
        <dbReference type="ARBA" id="ARBA00004141"/>
    </source>
</evidence>
<dbReference type="SUPFAM" id="SSF161098">
    <property type="entry name" value="MetI-like"/>
    <property type="match status" value="1"/>
</dbReference>
<evidence type="ECO:0000256" key="3">
    <source>
        <dbReference type="ARBA" id="ARBA00022989"/>
    </source>
</evidence>
<keyword evidence="5" id="KW-0813">Transport</keyword>
<dbReference type="PANTHER" id="PTHR43879:SF1">
    <property type="entry name" value="GLUCOSE IMPORT SYSTEM PERMEASE PROTEIN GLCU"/>
    <property type="match status" value="1"/>
</dbReference>
<feature type="transmembrane region" description="Helical" evidence="5">
    <location>
        <begin position="272"/>
        <end position="294"/>
    </location>
</feature>
<keyword evidence="3 5" id="KW-1133">Transmembrane helix</keyword>
<feature type="transmembrane region" description="Helical" evidence="5">
    <location>
        <begin position="93"/>
        <end position="116"/>
    </location>
</feature>
<dbReference type="EMBL" id="DSAY01000008">
    <property type="protein sequence ID" value="HDP14258.1"/>
    <property type="molecule type" value="Genomic_DNA"/>
</dbReference>
<keyword evidence="2 5" id="KW-0812">Transmembrane</keyword>
<proteinExistence type="inferred from homology"/>
<evidence type="ECO:0000256" key="4">
    <source>
        <dbReference type="ARBA" id="ARBA00023136"/>
    </source>
</evidence>
<gene>
    <name evidence="7" type="ORF">ENN26_00580</name>
</gene>
<organism evidence="7">
    <name type="scientific">Thermofilum adornatum</name>
    <dbReference type="NCBI Taxonomy" id="1365176"/>
    <lineage>
        <taxon>Archaea</taxon>
        <taxon>Thermoproteota</taxon>
        <taxon>Thermoprotei</taxon>
        <taxon>Thermofilales</taxon>
        <taxon>Thermofilaceae</taxon>
        <taxon>Thermofilum</taxon>
    </lineage>
</organism>
<dbReference type="CDD" id="cd06261">
    <property type="entry name" value="TM_PBP2"/>
    <property type="match status" value="1"/>
</dbReference>
<feature type="transmembrane region" description="Helical" evidence="5">
    <location>
        <begin position="169"/>
        <end position="190"/>
    </location>
</feature>
<comment type="subcellular location">
    <subcellularLocation>
        <location evidence="5">Cell membrane</location>
        <topology evidence="5">Multi-pass membrane protein</topology>
    </subcellularLocation>
    <subcellularLocation>
        <location evidence="1">Membrane</location>
        <topology evidence="1">Multi-pass membrane protein</topology>
    </subcellularLocation>
</comment>
<sequence>MHIPHCFICLNSYPLFNIWFKEVDFGGDQMKAQTVALVIITIIGAIWSIPLYAMIVGSLKTLSEAMGTPVLVPPSHIDFQNIVSALNSFAPTILTTSLIVVPAAFVTAIVGALSAVAIRLAGGKVADWLPTLAAITTYIPYQALIVPIVTAVRQFESLTGIPLYDTVPGLFLVFFIYYSPMATLLMFIFTNALPKEPIEASLVDGADLKTIFAKVVFPLLGPGFISTSIFLLINMWNNLFVPLSMMRGYEKFVTLKIFSYIGQAGTIYNEMFAASLIGSLPPLLIFLFLSRYFLRGMLMFTGRTG</sequence>
<dbReference type="Gene3D" id="1.10.3720.10">
    <property type="entry name" value="MetI-like"/>
    <property type="match status" value="1"/>
</dbReference>
<accession>A0A7C1CES1</accession>
<protein>
    <submittedName>
        <fullName evidence="7">Carbohydrate ABC transporter permease</fullName>
    </submittedName>
</protein>
<evidence type="ECO:0000256" key="5">
    <source>
        <dbReference type="RuleBase" id="RU363032"/>
    </source>
</evidence>
<dbReference type="InterPro" id="IPR035906">
    <property type="entry name" value="MetI-like_sf"/>
</dbReference>
<feature type="domain" description="ABC transmembrane type-1" evidence="6">
    <location>
        <begin position="93"/>
        <end position="289"/>
    </location>
</feature>
<comment type="caution">
    <text evidence="7">The sequence shown here is derived from an EMBL/GenBank/DDBJ whole genome shotgun (WGS) entry which is preliminary data.</text>
</comment>
<evidence type="ECO:0000259" key="6">
    <source>
        <dbReference type="PROSITE" id="PS50928"/>
    </source>
</evidence>